<reference evidence="2 3" key="1">
    <citation type="submission" date="2018-04" db="EMBL/GenBank/DDBJ databases">
        <title>Genomic Encyclopedia of Type Strains, Phase III (KMG-III): the genomes of soil and plant-associated and newly described type strains.</title>
        <authorList>
            <person name="Whitman W."/>
        </authorList>
    </citation>
    <scope>NUCLEOTIDE SEQUENCE [LARGE SCALE GENOMIC DNA]</scope>
    <source>
        <strain evidence="2 3">MA101b</strain>
    </source>
</reference>
<organism evidence="2 3">
    <name type="scientific">Sphingomonas aurantiaca</name>
    <dbReference type="NCBI Taxonomy" id="185949"/>
    <lineage>
        <taxon>Bacteria</taxon>
        <taxon>Pseudomonadati</taxon>
        <taxon>Pseudomonadota</taxon>
        <taxon>Alphaproteobacteria</taxon>
        <taxon>Sphingomonadales</taxon>
        <taxon>Sphingomonadaceae</taxon>
        <taxon>Sphingomonas</taxon>
    </lineage>
</organism>
<comment type="caution">
    <text evidence="2">The sequence shown here is derived from an EMBL/GenBank/DDBJ whole genome shotgun (WGS) entry which is preliminary data.</text>
</comment>
<dbReference type="EMBL" id="QAOG01000001">
    <property type="protein sequence ID" value="PTQ62301.1"/>
    <property type="molecule type" value="Genomic_DNA"/>
</dbReference>
<evidence type="ECO:0000256" key="1">
    <source>
        <dbReference type="SAM" id="Coils"/>
    </source>
</evidence>
<keyword evidence="3" id="KW-1185">Reference proteome</keyword>
<name>A0A2T5GSM6_9SPHN</name>
<proteinExistence type="predicted"/>
<dbReference type="AlphaFoldDB" id="A0A2T5GSM6"/>
<dbReference type="Proteomes" id="UP000244189">
    <property type="component" value="Unassembled WGS sequence"/>
</dbReference>
<evidence type="ECO:0000313" key="3">
    <source>
        <dbReference type="Proteomes" id="UP000244189"/>
    </source>
</evidence>
<keyword evidence="1" id="KW-0175">Coiled coil</keyword>
<accession>A0A2T5GSM6</accession>
<feature type="coiled-coil region" evidence="1">
    <location>
        <begin position="48"/>
        <end position="75"/>
    </location>
</feature>
<dbReference type="RefSeq" id="WP_107956624.1">
    <property type="nucleotide sequence ID" value="NZ_JASPFP010000001.1"/>
</dbReference>
<sequence length="111" mass="11927">MENTASPLDLFTLLEIALEERNEAADAFDLFKQDAVMAHAPAPGDEPLVTSEDAAEAAAEEVDEFSAEVRELLTNASDTDLTDAYRQSGGEVGHPVAEALLGEIKRRGLRV</sequence>
<protein>
    <submittedName>
        <fullName evidence="2">Uncharacterized protein</fullName>
    </submittedName>
</protein>
<evidence type="ECO:0000313" key="2">
    <source>
        <dbReference type="EMBL" id="PTQ62301.1"/>
    </source>
</evidence>
<gene>
    <name evidence="2" type="ORF">C8J26_0580</name>
</gene>